<evidence type="ECO:0000256" key="5">
    <source>
        <dbReference type="ARBA" id="ARBA00038092"/>
    </source>
</evidence>
<dbReference type="InterPro" id="IPR015943">
    <property type="entry name" value="WD40/YVTN_repeat-like_dom_sf"/>
</dbReference>
<dbReference type="EMBL" id="GEFM01004251">
    <property type="protein sequence ID" value="JAP71545.1"/>
    <property type="molecule type" value="mRNA"/>
</dbReference>
<dbReference type="InterPro" id="IPR019775">
    <property type="entry name" value="WD40_repeat_CS"/>
</dbReference>
<evidence type="ECO:0000256" key="8">
    <source>
        <dbReference type="PROSITE-ProRule" id="PRU00221"/>
    </source>
</evidence>
<dbReference type="EC" id="3.1.1.97" evidence="6"/>
<feature type="non-terminal residue" evidence="9">
    <location>
        <position position="1"/>
    </location>
</feature>
<dbReference type="PROSITE" id="PS50082">
    <property type="entry name" value="WD_REPEATS_2"/>
    <property type="match status" value="2"/>
</dbReference>
<dbReference type="PANTHER" id="PTHR46042">
    <property type="entry name" value="DIPHTHINE METHYLTRANSFERASE"/>
    <property type="match status" value="1"/>
</dbReference>
<comment type="similarity">
    <text evidence="5">Belongs to the DPH7 family.</text>
</comment>
<proteinExistence type="evidence at transcript level"/>
<evidence type="ECO:0000256" key="7">
    <source>
        <dbReference type="ARBA" id="ARBA00047551"/>
    </source>
</evidence>
<accession>A0A131XZA5</accession>
<keyword evidence="3" id="KW-0677">Repeat</keyword>
<dbReference type="InterPro" id="IPR036322">
    <property type="entry name" value="WD40_repeat_dom_sf"/>
</dbReference>
<dbReference type="PROSITE" id="PS00678">
    <property type="entry name" value="WD_REPEATS_1"/>
    <property type="match status" value="1"/>
</dbReference>
<dbReference type="GO" id="GO:0005737">
    <property type="term" value="C:cytoplasm"/>
    <property type="evidence" value="ECO:0007669"/>
    <property type="project" value="TreeGrafter"/>
</dbReference>
<evidence type="ECO:0000256" key="4">
    <source>
        <dbReference type="ARBA" id="ARBA00022801"/>
    </source>
</evidence>
<dbReference type="GO" id="GO:0061685">
    <property type="term" value="F:diphthine methylesterase activity"/>
    <property type="evidence" value="ECO:0007669"/>
    <property type="project" value="UniProtKB-EC"/>
</dbReference>
<dbReference type="PANTHER" id="PTHR46042:SF1">
    <property type="entry name" value="DIPHTHINE METHYLTRANSFERASE"/>
    <property type="match status" value="1"/>
</dbReference>
<dbReference type="GO" id="GO:0017183">
    <property type="term" value="P:protein histidyl modification to diphthamide"/>
    <property type="evidence" value="ECO:0007669"/>
    <property type="project" value="TreeGrafter"/>
</dbReference>
<comment type="pathway">
    <text evidence="1">Protein modification; peptidyl-diphthamide biosynthesis.</text>
</comment>
<protein>
    <recommendedName>
        <fullName evidence="6">methylated diphthine methylhydrolase</fullName>
        <ecNumber evidence="6">3.1.1.97</ecNumber>
    </recommendedName>
</protein>
<evidence type="ECO:0000256" key="3">
    <source>
        <dbReference type="ARBA" id="ARBA00022737"/>
    </source>
</evidence>
<evidence type="ECO:0000256" key="6">
    <source>
        <dbReference type="ARBA" id="ARBA00039131"/>
    </source>
</evidence>
<reference evidence="9" key="1">
    <citation type="submission" date="2016-02" db="EMBL/GenBank/DDBJ databases">
        <title>RNAseq analyses of the midgut from blood- or serum-fed Ixodes ricinus ticks.</title>
        <authorList>
            <person name="Perner J."/>
            <person name="Provaznik J."/>
            <person name="Schrenkova J."/>
            <person name="Urbanova V."/>
            <person name="Ribeiro J.M."/>
            <person name="Kopacek P."/>
        </authorList>
    </citation>
    <scope>NUCLEOTIDE SEQUENCE</scope>
    <source>
        <tissue evidence="9">Gut</tissue>
    </source>
</reference>
<name>A0A131XZA5_IXORI</name>
<dbReference type="Gene3D" id="2.130.10.10">
    <property type="entry name" value="YVTN repeat-like/Quinoprotein amine dehydrogenase"/>
    <property type="match status" value="2"/>
</dbReference>
<evidence type="ECO:0000256" key="2">
    <source>
        <dbReference type="ARBA" id="ARBA00022574"/>
    </source>
</evidence>
<evidence type="ECO:0000256" key="1">
    <source>
        <dbReference type="ARBA" id="ARBA00005156"/>
    </source>
</evidence>
<dbReference type="AlphaFoldDB" id="A0A131XZA5"/>
<feature type="repeat" description="WD" evidence="8">
    <location>
        <begin position="284"/>
        <end position="319"/>
    </location>
</feature>
<organism evidence="9">
    <name type="scientific">Ixodes ricinus</name>
    <name type="common">Common tick</name>
    <name type="synonym">Acarus ricinus</name>
    <dbReference type="NCBI Taxonomy" id="34613"/>
    <lineage>
        <taxon>Eukaryota</taxon>
        <taxon>Metazoa</taxon>
        <taxon>Ecdysozoa</taxon>
        <taxon>Arthropoda</taxon>
        <taxon>Chelicerata</taxon>
        <taxon>Arachnida</taxon>
        <taxon>Acari</taxon>
        <taxon>Parasitiformes</taxon>
        <taxon>Ixodida</taxon>
        <taxon>Ixodoidea</taxon>
        <taxon>Ixodidae</taxon>
        <taxon>Ixodinae</taxon>
        <taxon>Ixodes</taxon>
    </lineage>
</organism>
<keyword evidence="2 8" id="KW-0853">WD repeat</keyword>
<sequence>IETWSTKLKLPADSVEFCPTRPECFVVGTYKLNEETRNRNGAVVVFRRIGNTCDRVGVYEVPGVLDLKWSCDNLAVALSDGAVQVRRLLSTDNGAVNIDTIAETGPSGAGSLALALCWNSTEPEKLTTSYSNGEVSVLRFSESELEREQTWKCHDFEAWTVAWDSTDRHVFYTGGDDCLLKIWDTRCPEGVRTIRRHFMGVTAIQSHPSTAHLLATGSYDETVFFWDTRTMRSPVEESAVGGGVWRLKWNRTDPQLLAVAAMHGGACVLRYSADSQTAQCVSKFTKHESMVYGIDWAEDGALASCSFYDHSLYLWNAGL</sequence>
<feature type="repeat" description="WD" evidence="8">
    <location>
        <begin position="194"/>
        <end position="236"/>
    </location>
</feature>
<dbReference type="PROSITE" id="PS50294">
    <property type="entry name" value="WD_REPEATS_REGION"/>
    <property type="match status" value="2"/>
</dbReference>
<evidence type="ECO:0000313" key="9">
    <source>
        <dbReference type="EMBL" id="JAP71545.1"/>
    </source>
</evidence>
<keyword evidence="4" id="KW-0378">Hydrolase</keyword>
<dbReference type="SUPFAM" id="SSF50978">
    <property type="entry name" value="WD40 repeat-like"/>
    <property type="match status" value="1"/>
</dbReference>
<comment type="catalytic activity">
    <reaction evidence="7">
        <text>diphthine methyl ester-[translation elongation factor 2] + H2O = diphthine-[translation elongation factor 2] + methanol + H(+)</text>
        <dbReference type="Rhea" id="RHEA:42656"/>
        <dbReference type="Rhea" id="RHEA-COMP:10172"/>
        <dbReference type="Rhea" id="RHEA-COMP:10173"/>
        <dbReference type="ChEBI" id="CHEBI:15377"/>
        <dbReference type="ChEBI" id="CHEBI:15378"/>
        <dbReference type="ChEBI" id="CHEBI:17790"/>
        <dbReference type="ChEBI" id="CHEBI:79005"/>
        <dbReference type="ChEBI" id="CHEBI:82696"/>
        <dbReference type="EC" id="3.1.1.97"/>
    </reaction>
</comment>
<dbReference type="InterPro" id="IPR001680">
    <property type="entry name" value="WD40_rpt"/>
</dbReference>
<dbReference type="InterPro" id="IPR052415">
    <property type="entry name" value="Diphthine_MTase"/>
</dbReference>
<dbReference type="SMART" id="SM00320">
    <property type="entry name" value="WD40"/>
    <property type="match status" value="3"/>
</dbReference>
<dbReference type="Pfam" id="PF00400">
    <property type="entry name" value="WD40"/>
    <property type="match status" value="3"/>
</dbReference>